<dbReference type="EMBL" id="BAAANK010000004">
    <property type="protein sequence ID" value="GAA1834498.1"/>
    <property type="molecule type" value="Genomic_DNA"/>
</dbReference>
<gene>
    <name evidence="3" type="ORF">GCM10009750_18580</name>
</gene>
<feature type="compositionally biased region" description="Low complexity" evidence="1">
    <location>
        <begin position="48"/>
        <end position="78"/>
    </location>
</feature>
<evidence type="ECO:0000313" key="4">
    <source>
        <dbReference type="Proteomes" id="UP001501746"/>
    </source>
</evidence>
<evidence type="ECO:0000256" key="1">
    <source>
        <dbReference type="SAM" id="MobiDB-lite"/>
    </source>
</evidence>
<dbReference type="InterPro" id="IPR046231">
    <property type="entry name" value="DUF6264"/>
</dbReference>
<sequence length="220" mass="22444">MTHDEAARPTGAAGQDSPPPTPPIDERPRPRYGEYAPEGWTWQPPVAPDAVPDAAADDAGTRTAAGGAPDAAAPYTTGSTVSPVAPVARPTDRLWTIALLVFGAFGVFYNVLTLVQLPATALESAKLSSSMLGVEGPSSFTPGPAVPTLIAIGVALQVALWIGALLWARARLRAGRLAWWIPILAGVVAFLVVSIVGLLVFASDPDFMAALSGAGAAAGG</sequence>
<evidence type="ECO:0000256" key="2">
    <source>
        <dbReference type="SAM" id="Phobius"/>
    </source>
</evidence>
<accession>A0ABN2MQR5</accession>
<feature type="region of interest" description="Disordered" evidence="1">
    <location>
        <begin position="1"/>
        <end position="83"/>
    </location>
</feature>
<dbReference type="RefSeq" id="WP_157427878.1">
    <property type="nucleotide sequence ID" value="NZ_BAAANK010000004.1"/>
</dbReference>
<evidence type="ECO:0000313" key="3">
    <source>
        <dbReference type="EMBL" id="GAA1834498.1"/>
    </source>
</evidence>
<feature type="transmembrane region" description="Helical" evidence="2">
    <location>
        <begin position="94"/>
        <end position="112"/>
    </location>
</feature>
<protein>
    <submittedName>
        <fullName evidence="3">Uncharacterized protein</fullName>
    </submittedName>
</protein>
<name>A0ABN2MQR5_9MICO</name>
<keyword evidence="2" id="KW-0472">Membrane</keyword>
<proteinExistence type="predicted"/>
<reference evidence="3 4" key="1">
    <citation type="journal article" date="2019" name="Int. J. Syst. Evol. Microbiol.">
        <title>The Global Catalogue of Microorganisms (GCM) 10K type strain sequencing project: providing services to taxonomists for standard genome sequencing and annotation.</title>
        <authorList>
            <consortium name="The Broad Institute Genomics Platform"/>
            <consortium name="The Broad Institute Genome Sequencing Center for Infectious Disease"/>
            <person name="Wu L."/>
            <person name="Ma J."/>
        </authorList>
    </citation>
    <scope>NUCLEOTIDE SEQUENCE [LARGE SCALE GENOMIC DNA]</scope>
    <source>
        <strain evidence="3 4">JCM 14323</strain>
    </source>
</reference>
<organism evidence="3 4">
    <name type="scientific">Agromyces salentinus</name>
    <dbReference type="NCBI Taxonomy" id="269421"/>
    <lineage>
        <taxon>Bacteria</taxon>
        <taxon>Bacillati</taxon>
        <taxon>Actinomycetota</taxon>
        <taxon>Actinomycetes</taxon>
        <taxon>Micrococcales</taxon>
        <taxon>Microbacteriaceae</taxon>
        <taxon>Agromyces</taxon>
    </lineage>
</organism>
<feature type="transmembrane region" description="Helical" evidence="2">
    <location>
        <begin position="145"/>
        <end position="167"/>
    </location>
</feature>
<keyword evidence="2" id="KW-0812">Transmembrane</keyword>
<dbReference type="Pfam" id="PF19779">
    <property type="entry name" value="DUF6264"/>
    <property type="match status" value="1"/>
</dbReference>
<keyword evidence="4" id="KW-1185">Reference proteome</keyword>
<dbReference type="Proteomes" id="UP001501746">
    <property type="component" value="Unassembled WGS sequence"/>
</dbReference>
<keyword evidence="2" id="KW-1133">Transmembrane helix</keyword>
<comment type="caution">
    <text evidence="3">The sequence shown here is derived from an EMBL/GenBank/DDBJ whole genome shotgun (WGS) entry which is preliminary data.</text>
</comment>
<feature type="transmembrane region" description="Helical" evidence="2">
    <location>
        <begin position="179"/>
        <end position="202"/>
    </location>
</feature>